<name>A0A9D7SXV3_9BACT</name>
<comment type="caution">
    <text evidence="1">The sequence shown here is derived from an EMBL/GenBank/DDBJ whole genome shotgun (WGS) entry which is preliminary data.</text>
</comment>
<accession>A0A9D7SXV3</accession>
<organism evidence="1 2">
    <name type="scientific">Candidatus Opimibacter skivensis</name>
    <dbReference type="NCBI Taxonomy" id="2982028"/>
    <lineage>
        <taxon>Bacteria</taxon>
        <taxon>Pseudomonadati</taxon>
        <taxon>Bacteroidota</taxon>
        <taxon>Saprospiria</taxon>
        <taxon>Saprospirales</taxon>
        <taxon>Saprospiraceae</taxon>
        <taxon>Candidatus Opimibacter</taxon>
    </lineage>
</organism>
<dbReference type="EMBL" id="JADKGY010000034">
    <property type="protein sequence ID" value="MBK9985248.1"/>
    <property type="molecule type" value="Genomic_DNA"/>
</dbReference>
<gene>
    <name evidence="1" type="ORF">IPP15_23375</name>
</gene>
<sequence length="86" mass="9532">MNHSLCSGWNSYHRYTRIELSDIASMSVLKDASSACYIRSACQLMVWCSSPPNGVEGKSTISFNAYYGVSDIRKTIQTLSTNNTVI</sequence>
<dbReference type="Proteomes" id="UP000808337">
    <property type="component" value="Unassembled WGS sequence"/>
</dbReference>
<dbReference type="AlphaFoldDB" id="A0A9D7SXV3"/>
<proteinExistence type="predicted"/>
<evidence type="ECO:0000313" key="1">
    <source>
        <dbReference type="EMBL" id="MBK9985248.1"/>
    </source>
</evidence>
<evidence type="ECO:0000313" key="2">
    <source>
        <dbReference type="Proteomes" id="UP000808337"/>
    </source>
</evidence>
<protein>
    <submittedName>
        <fullName evidence="1">Uncharacterized protein</fullName>
    </submittedName>
</protein>
<reference evidence="1 2" key="1">
    <citation type="submission" date="2020-10" db="EMBL/GenBank/DDBJ databases">
        <title>Connecting structure to function with the recovery of over 1000 high-quality activated sludge metagenome-assembled genomes encoding full-length rRNA genes using long-read sequencing.</title>
        <authorList>
            <person name="Singleton C.M."/>
            <person name="Petriglieri F."/>
            <person name="Kristensen J.M."/>
            <person name="Kirkegaard R.H."/>
            <person name="Michaelsen T.Y."/>
            <person name="Andersen M.H."/>
            <person name="Karst S.M."/>
            <person name="Dueholm M.S."/>
            <person name="Nielsen P.H."/>
            <person name="Albertsen M."/>
        </authorList>
    </citation>
    <scope>NUCLEOTIDE SEQUENCE [LARGE SCALE GENOMIC DNA]</scope>
    <source>
        <strain evidence="1">Ribe_18-Q3-R11-54_MAXAC.273</strain>
    </source>
</reference>